<accession>A0A1A7XE46</accession>
<name>A0A1A7XE46_9TELE</name>
<feature type="non-terminal residue" evidence="1">
    <location>
        <position position="1"/>
    </location>
</feature>
<protein>
    <submittedName>
        <fullName evidence="1">Uncharacterized protein</fullName>
    </submittedName>
</protein>
<reference evidence="1" key="2">
    <citation type="submission" date="2016-06" db="EMBL/GenBank/DDBJ databases">
        <title>The genome of a short-lived fish provides insights into sex chromosome evolution and the genetic control of aging.</title>
        <authorList>
            <person name="Reichwald K."/>
            <person name="Felder M."/>
            <person name="Petzold A."/>
            <person name="Koch P."/>
            <person name="Groth M."/>
            <person name="Platzer M."/>
        </authorList>
    </citation>
    <scope>NUCLEOTIDE SEQUENCE</scope>
    <source>
        <tissue evidence="1">Brain</tissue>
    </source>
</reference>
<dbReference type="EMBL" id="HADW01014694">
    <property type="protein sequence ID" value="SBP16094.1"/>
    <property type="molecule type" value="Transcribed_RNA"/>
</dbReference>
<dbReference type="AlphaFoldDB" id="A0A1A7XE46"/>
<proteinExistence type="predicted"/>
<organism evidence="1">
    <name type="scientific">Iconisemion striatum</name>
    <dbReference type="NCBI Taxonomy" id="60296"/>
    <lineage>
        <taxon>Eukaryota</taxon>
        <taxon>Metazoa</taxon>
        <taxon>Chordata</taxon>
        <taxon>Craniata</taxon>
        <taxon>Vertebrata</taxon>
        <taxon>Euteleostomi</taxon>
        <taxon>Actinopterygii</taxon>
        <taxon>Neopterygii</taxon>
        <taxon>Teleostei</taxon>
        <taxon>Neoteleostei</taxon>
        <taxon>Acanthomorphata</taxon>
        <taxon>Ovalentaria</taxon>
        <taxon>Atherinomorphae</taxon>
        <taxon>Cyprinodontiformes</taxon>
        <taxon>Nothobranchiidae</taxon>
        <taxon>Iconisemion</taxon>
    </lineage>
</organism>
<reference evidence="1" key="1">
    <citation type="submission" date="2016-05" db="EMBL/GenBank/DDBJ databases">
        <authorList>
            <person name="Lavstsen T."/>
            <person name="Jespersen J.S."/>
        </authorList>
    </citation>
    <scope>NUCLEOTIDE SEQUENCE</scope>
    <source>
        <tissue evidence="1">Brain</tissue>
    </source>
</reference>
<sequence length="275" mass="30270">LDREIPSLRKLALHQQRALKLLGTSERHTMVVLNTHSEMLRKTVAAVNELSSFISVDYAHTQLLTTCLSDYSRDVSASMDALRMGRIPPYLVSLDMVRAALSRSTKGSVIALQTHLAFSLGSAIPLRVDPDARELAFIINLLVVSPGDIYRLKDVVNVGSWVDGAHVKLRTPPVVAFHDDTPDLRLVPDLCMCSLTQGLHFLCPGIPFLRDKATSLCGIGEMAKDSECPVVVTPRSHVLQTTAVIVGQRWLVNTPALEADVCYDRHDMSTRVEHG</sequence>
<evidence type="ECO:0000313" key="1">
    <source>
        <dbReference type="EMBL" id="SBP16094.1"/>
    </source>
</evidence>
<gene>
    <name evidence="1" type="primary">Nfu_g_1_016283</name>
</gene>